<dbReference type="InterPro" id="IPR003661">
    <property type="entry name" value="HisK_dim/P_dom"/>
</dbReference>
<evidence type="ECO:0000259" key="14">
    <source>
        <dbReference type="PROSITE" id="PS50109"/>
    </source>
</evidence>
<dbReference type="Gene3D" id="3.40.50.620">
    <property type="entry name" value="HUPs"/>
    <property type="match status" value="1"/>
</dbReference>
<dbReference type="Gene3D" id="3.30.450.40">
    <property type="match status" value="1"/>
</dbReference>
<dbReference type="InterPro" id="IPR038318">
    <property type="entry name" value="KdpD_sf"/>
</dbReference>
<dbReference type="GO" id="GO:0000155">
    <property type="term" value="F:phosphorelay sensor kinase activity"/>
    <property type="evidence" value="ECO:0007669"/>
    <property type="project" value="InterPro"/>
</dbReference>
<evidence type="ECO:0000256" key="4">
    <source>
        <dbReference type="ARBA" id="ARBA00022553"/>
    </source>
</evidence>
<feature type="transmembrane region" description="Helical" evidence="13">
    <location>
        <begin position="402"/>
        <end position="432"/>
    </location>
</feature>
<dbReference type="SUPFAM" id="SSF47384">
    <property type="entry name" value="Homodimeric domain of signal transducing histidine kinase"/>
    <property type="match status" value="1"/>
</dbReference>
<evidence type="ECO:0000256" key="9">
    <source>
        <dbReference type="ARBA" id="ARBA00022840"/>
    </source>
</evidence>
<evidence type="ECO:0000256" key="7">
    <source>
        <dbReference type="ARBA" id="ARBA00022741"/>
    </source>
</evidence>
<dbReference type="PROSITE" id="PS50109">
    <property type="entry name" value="HIS_KIN"/>
    <property type="match status" value="1"/>
</dbReference>
<evidence type="ECO:0000313" key="16">
    <source>
        <dbReference type="Proteomes" id="UP000261212"/>
    </source>
</evidence>
<evidence type="ECO:0000256" key="13">
    <source>
        <dbReference type="SAM" id="Phobius"/>
    </source>
</evidence>
<dbReference type="GO" id="GO:0005886">
    <property type="term" value="C:plasma membrane"/>
    <property type="evidence" value="ECO:0007669"/>
    <property type="project" value="TreeGrafter"/>
</dbReference>
<accession>A0A3E3DVV3</accession>
<dbReference type="InterPro" id="IPR003594">
    <property type="entry name" value="HATPase_dom"/>
</dbReference>
<dbReference type="SUPFAM" id="SSF52402">
    <property type="entry name" value="Adenine nucleotide alpha hydrolases-like"/>
    <property type="match status" value="1"/>
</dbReference>
<feature type="domain" description="Histidine kinase" evidence="14">
    <location>
        <begin position="675"/>
        <end position="891"/>
    </location>
</feature>
<dbReference type="InterPro" id="IPR052023">
    <property type="entry name" value="Histidine_kinase_KdpD"/>
</dbReference>
<dbReference type="InterPro" id="IPR014729">
    <property type="entry name" value="Rossmann-like_a/b/a_fold"/>
</dbReference>
<evidence type="ECO:0000256" key="12">
    <source>
        <dbReference type="ARBA" id="ARBA00023136"/>
    </source>
</evidence>
<dbReference type="SMART" id="SM00388">
    <property type="entry name" value="HisKA"/>
    <property type="match status" value="1"/>
</dbReference>
<dbReference type="InterPro" id="IPR003852">
    <property type="entry name" value="Sig_transdc_His_kinase_KdpD_N"/>
</dbReference>
<dbReference type="InterPro" id="IPR036097">
    <property type="entry name" value="HisK_dim/P_sf"/>
</dbReference>
<comment type="catalytic activity">
    <reaction evidence="1">
        <text>ATP + protein L-histidine = ADP + protein N-phospho-L-histidine.</text>
        <dbReference type="EC" id="2.7.13.3"/>
    </reaction>
</comment>
<evidence type="ECO:0000256" key="10">
    <source>
        <dbReference type="ARBA" id="ARBA00022989"/>
    </source>
</evidence>
<feature type="transmembrane region" description="Helical" evidence="13">
    <location>
        <begin position="444"/>
        <end position="463"/>
    </location>
</feature>
<keyword evidence="4" id="KW-0597">Phosphoprotein</keyword>
<keyword evidence="8 15" id="KW-0418">Kinase</keyword>
<dbReference type="Pfam" id="PF02702">
    <property type="entry name" value="KdpD"/>
    <property type="match status" value="1"/>
</dbReference>
<reference evidence="15 16" key="1">
    <citation type="submission" date="2018-08" db="EMBL/GenBank/DDBJ databases">
        <title>A genome reference for cultivated species of the human gut microbiota.</title>
        <authorList>
            <person name="Zou Y."/>
            <person name="Xue W."/>
            <person name="Luo G."/>
        </authorList>
    </citation>
    <scope>NUCLEOTIDE SEQUENCE [LARGE SCALE GENOMIC DNA]</scope>
    <source>
        <strain evidence="15 16">AM25-6</strain>
    </source>
</reference>
<dbReference type="PANTHER" id="PTHR45569:SF1">
    <property type="entry name" value="SENSOR PROTEIN KDPD"/>
    <property type="match status" value="1"/>
</dbReference>
<dbReference type="Proteomes" id="UP000261212">
    <property type="component" value="Unassembled WGS sequence"/>
</dbReference>
<keyword evidence="11" id="KW-0902">Two-component regulatory system</keyword>
<dbReference type="GO" id="GO:0005737">
    <property type="term" value="C:cytoplasm"/>
    <property type="evidence" value="ECO:0007669"/>
    <property type="project" value="UniProtKB-ARBA"/>
</dbReference>
<dbReference type="InterPro" id="IPR036890">
    <property type="entry name" value="HATPase_C_sf"/>
</dbReference>
<evidence type="ECO:0000256" key="3">
    <source>
        <dbReference type="ARBA" id="ARBA00012438"/>
    </source>
</evidence>
<keyword evidence="5" id="KW-0808">Transferase</keyword>
<dbReference type="InterPro" id="IPR004358">
    <property type="entry name" value="Sig_transdc_His_kin-like_C"/>
</dbReference>
<evidence type="ECO:0000256" key="5">
    <source>
        <dbReference type="ARBA" id="ARBA00022679"/>
    </source>
</evidence>
<evidence type="ECO:0000256" key="11">
    <source>
        <dbReference type="ARBA" id="ARBA00023012"/>
    </source>
</evidence>
<dbReference type="EC" id="2.7.13.3" evidence="3"/>
<dbReference type="EMBL" id="QUSM01000007">
    <property type="protein sequence ID" value="RGD73226.1"/>
    <property type="molecule type" value="Genomic_DNA"/>
</dbReference>
<dbReference type="SUPFAM" id="SSF52540">
    <property type="entry name" value="P-loop containing nucleoside triphosphate hydrolases"/>
    <property type="match status" value="1"/>
</dbReference>
<evidence type="ECO:0000256" key="2">
    <source>
        <dbReference type="ARBA" id="ARBA00004141"/>
    </source>
</evidence>
<name>A0A3E3DVV3_9FIRM</name>
<comment type="caution">
    <text evidence="15">The sequence shown here is derived from an EMBL/GenBank/DDBJ whole genome shotgun (WGS) entry which is preliminary data.</text>
</comment>
<proteinExistence type="predicted"/>
<evidence type="ECO:0000256" key="6">
    <source>
        <dbReference type="ARBA" id="ARBA00022692"/>
    </source>
</evidence>
<dbReference type="Gene3D" id="3.30.565.10">
    <property type="entry name" value="Histidine kinase-like ATPase, C-terminal domain"/>
    <property type="match status" value="1"/>
</dbReference>
<dbReference type="PANTHER" id="PTHR45569">
    <property type="entry name" value="SENSOR PROTEIN KDPD"/>
    <property type="match status" value="1"/>
</dbReference>
<comment type="subcellular location">
    <subcellularLocation>
        <location evidence="2">Membrane</location>
        <topology evidence="2">Multi-pass membrane protein</topology>
    </subcellularLocation>
</comment>
<dbReference type="Gene3D" id="3.40.50.300">
    <property type="entry name" value="P-loop containing nucleotide triphosphate hydrolases"/>
    <property type="match status" value="1"/>
</dbReference>
<dbReference type="CDD" id="cd00075">
    <property type="entry name" value="HATPase"/>
    <property type="match status" value="1"/>
</dbReference>
<dbReference type="FunFam" id="3.40.50.300:FF:000483">
    <property type="entry name" value="Sensor histidine kinase KdpD"/>
    <property type="match status" value="1"/>
</dbReference>
<dbReference type="GO" id="GO:0005524">
    <property type="term" value="F:ATP binding"/>
    <property type="evidence" value="ECO:0007669"/>
    <property type="project" value="UniProtKB-KW"/>
</dbReference>
<dbReference type="InterPro" id="IPR027417">
    <property type="entry name" value="P-loop_NTPase"/>
</dbReference>
<dbReference type="CDD" id="cd01987">
    <property type="entry name" value="USP_KdpD-like"/>
    <property type="match status" value="1"/>
</dbReference>
<dbReference type="InterPro" id="IPR029016">
    <property type="entry name" value="GAF-like_dom_sf"/>
</dbReference>
<organism evidence="15 16">
    <name type="scientific">Anaerofustis stercorihominis</name>
    <dbReference type="NCBI Taxonomy" id="214853"/>
    <lineage>
        <taxon>Bacteria</taxon>
        <taxon>Bacillati</taxon>
        <taxon>Bacillota</taxon>
        <taxon>Clostridia</taxon>
        <taxon>Eubacteriales</taxon>
        <taxon>Eubacteriaceae</taxon>
        <taxon>Anaerofustis</taxon>
    </lineage>
</organism>
<keyword evidence="9" id="KW-0067">ATP-binding</keyword>
<dbReference type="InterPro" id="IPR005467">
    <property type="entry name" value="His_kinase_dom"/>
</dbReference>
<dbReference type="Pfam" id="PF00512">
    <property type="entry name" value="HisKA"/>
    <property type="match status" value="1"/>
</dbReference>
<dbReference type="Gene3D" id="1.20.120.620">
    <property type="entry name" value="Backbone structure of the membrane domain of e. Coli histidine kinase receptor kdpd"/>
    <property type="match status" value="1"/>
</dbReference>
<sequence length="896" mass="101111">MRPDPNKILEKIKTENINNNYGKLKIFFGYAAGVGKTYSMLEAAHKAIDNGKDVIIGYIEPHARPETMALTNGIEHLDNKEIKYNGIVLKEFDLDAALKRNPEIILVDELAHTNAEGSRHVKRYQDIEELLKAGINVYTTVNVQHIESLNDIVASITGVEVRERIPDRIFDLAYQVELVDIEPADLIDRLNKGKIYREDRAVTALDNFFTVDNLTALREIALRRCADRVNKISEKIKNPSKKASPVNEHILICLSSSPSNKKVIRTAARMADAFKGTFTALYVETSETKEINKEDEKRLNENFKLAEQLGANITTVYGDDIVFQIAEFARLSNVSKIIIGRSGNKKGFFSSNTSFANRLSSIYPNLDIYIIPDSDIKSKRNVKNIIDKNQVNISFIDSFKSIIILLLCTLLGFVFYTLGFSEANIITVYILGVLGTAVITPKKIYPIVSSFFSVLIFNFFFTVPRFTLDAYDKGYPVTFLIMFIAAFVTGTLTSRIKEQAKQSARVAYRTTVLLETNQKLQQVKSKEEIIEETGKQILKLLDKTTIIYLSLHDRLLEPQIFMADKNEDIREYINANEQAVALWVYKNNKHAGASTNTLNGAKCYYLSIRGKEGIYGVVGVKIDKNEEFSMFDRSLMISMVNECGAILENNYLEEKNEKALLEAKQEKLRANLLRSISHDLRTPLTSISGNASVLLKDFDSLDNNKKHELYEDMYDDSMWLINLVENLLSVTRIEDGSMNLNIEPELLSEVIGEALKHINRKSVEHNIKVENNDELIMAKMDSRLIMQVIINIVDNAIKYTPKGSDITIKVNKKNGYVYTSIIDNGKGISDEGKKNLFKMFYTGGNIADSRRGLGLGLYLCKTIVNAHGGELMVKDNTPKGTIFTFSLKAQEVTLHE</sequence>
<dbReference type="AlphaFoldDB" id="A0A3E3DVV3"/>
<gene>
    <name evidence="15" type="ORF">DW687_10820</name>
</gene>
<dbReference type="PRINTS" id="PR00344">
    <property type="entry name" value="BCTRLSENSOR"/>
</dbReference>
<dbReference type="RefSeq" id="WP_117532729.1">
    <property type="nucleotide sequence ID" value="NZ_JBKXAL010000021.1"/>
</dbReference>
<keyword evidence="10 13" id="KW-1133">Transmembrane helix</keyword>
<evidence type="ECO:0000256" key="1">
    <source>
        <dbReference type="ARBA" id="ARBA00000085"/>
    </source>
</evidence>
<dbReference type="InterPro" id="IPR025201">
    <property type="entry name" value="KdpD_TM"/>
</dbReference>
<dbReference type="Pfam" id="PF02518">
    <property type="entry name" value="HATPase_c"/>
    <property type="match status" value="1"/>
</dbReference>
<dbReference type="Pfam" id="PF13493">
    <property type="entry name" value="DUF4118"/>
    <property type="match status" value="1"/>
</dbReference>
<evidence type="ECO:0000313" key="15">
    <source>
        <dbReference type="EMBL" id="RGD73226.1"/>
    </source>
</evidence>
<dbReference type="CDD" id="cd00082">
    <property type="entry name" value="HisKA"/>
    <property type="match status" value="1"/>
</dbReference>
<dbReference type="Gene3D" id="1.10.287.130">
    <property type="match status" value="1"/>
</dbReference>
<protein>
    <recommendedName>
        <fullName evidence="3">histidine kinase</fullName>
        <ecNumber evidence="3">2.7.13.3</ecNumber>
    </recommendedName>
</protein>
<keyword evidence="12 13" id="KW-0472">Membrane</keyword>
<dbReference type="SUPFAM" id="SSF55874">
    <property type="entry name" value="ATPase domain of HSP90 chaperone/DNA topoisomerase II/histidine kinase"/>
    <property type="match status" value="1"/>
</dbReference>
<keyword evidence="6 13" id="KW-0812">Transmembrane</keyword>
<keyword evidence="7" id="KW-0547">Nucleotide-binding</keyword>
<feature type="transmembrane region" description="Helical" evidence="13">
    <location>
        <begin position="475"/>
        <end position="493"/>
    </location>
</feature>
<dbReference type="SMART" id="SM00387">
    <property type="entry name" value="HATPase_c"/>
    <property type="match status" value="1"/>
</dbReference>
<evidence type="ECO:0000256" key="8">
    <source>
        <dbReference type="ARBA" id="ARBA00022777"/>
    </source>
</evidence>